<protein>
    <submittedName>
        <fullName evidence="2">Uncharacterized protein</fullName>
    </submittedName>
</protein>
<dbReference type="Proteomes" id="UP000006906">
    <property type="component" value="Chromosome 16"/>
</dbReference>
<name>A0A2K3CTD7_CHLRE</name>
<proteinExistence type="predicted"/>
<dbReference type="EMBL" id="CM008977">
    <property type="protein sequence ID" value="PNW71550.1"/>
    <property type="molecule type" value="Genomic_DNA"/>
</dbReference>
<evidence type="ECO:0000313" key="3">
    <source>
        <dbReference type="Proteomes" id="UP000006906"/>
    </source>
</evidence>
<dbReference type="Gramene" id="PNW71550">
    <property type="protein sequence ID" value="PNW71550"/>
    <property type="gene ID" value="CHLRE_16g658926v5"/>
</dbReference>
<dbReference type="GeneID" id="66056558"/>
<keyword evidence="3" id="KW-1185">Reference proteome</keyword>
<dbReference type="RefSeq" id="XP_042915591.1">
    <property type="nucleotide sequence ID" value="XM_043070949.1"/>
</dbReference>
<dbReference type="KEGG" id="cre:CHLRE_16g658926v5"/>
<feature type="region of interest" description="Disordered" evidence="1">
    <location>
        <begin position="49"/>
        <end position="69"/>
    </location>
</feature>
<evidence type="ECO:0000313" key="2">
    <source>
        <dbReference type="EMBL" id="PNW71550.1"/>
    </source>
</evidence>
<dbReference type="AlphaFoldDB" id="A0A2K3CTD7"/>
<gene>
    <name evidence="2" type="ORF">CHLRE_16g658926v5</name>
</gene>
<sequence>MLVGVGPRGTARLIGERHLMQSIATRERLGGRNRAQDVRVLRSGRRRHDRLGGVPRSVKARKTWQNGSA</sequence>
<dbReference type="InParanoid" id="A0A2K3CTD7"/>
<accession>A0A2K3CTD7</accession>
<organism evidence="2 3">
    <name type="scientific">Chlamydomonas reinhardtii</name>
    <name type="common">Chlamydomonas smithii</name>
    <dbReference type="NCBI Taxonomy" id="3055"/>
    <lineage>
        <taxon>Eukaryota</taxon>
        <taxon>Viridiplantae</taxon>
        <taxon>Chlorophyta</taxon>
        <taxon>core chlorophytes</taxon>
        <taxon>Chlorophyceae</taxon>
        <taxon>CS clade</taxon>
        <taxon>Chlamydomonadales</taxon>
        <taxon>Chlamydomonadaceae</taxon>
        <taxon>Chlamydomonas</taxon>
    </lineage>
</organism>
<reference evidence="2 3" key="1">
    <citation type="journal article" date="2007" name="Science">
        <title>The Chlamydomonas genome reveals the evolution of key animal and plant functions.</title>
        <authorList>
            <person name="Merchant S.S."/>
            <person name="Prochnik S.E."/>
            <person name="Vallon O."/>
            <person name="Harris E.H."/>
            <person name="Karpowicz S.J."/>
            <person name="Witman G.B."/>
            <person name="Terry A."/>
            <person name="Salamov A."/>
            <person name="Fritz-Laylin L.K."/>
            <person name="Marechal-Drouard L."/>
            <person name="Marshall W.F."/>
            <person name="Qu L.H."/>
            <person name="Nelson D.R."/>
            <person name="Sanderfoot A.A."/>
            <person name="Spalding M.H."/>
            <person name="Kapitonov V.V."/>
            <person name="Ren Q."/>
            <person name="Ferris P."/>
            <person name="Lindquist E."/>
            <person name="Shapiro H."/>
            <person name="Lucas S.M."/>
            <person name="Grimwood J."/>
            <person name="Schmutz J."/>
            <person name="Cardol P."/>
            <person name="Cerutti H."/>
            <person name="Chanfreau G."/>
            <person name="Chen C.L."/>
            <person name="Cognat V."/>
            <person name="Croft M.T."/>
            <person name="Dent R."/>
            <person name="Dutcher S."/>
            <person name="Fernandez E."/>
            <person name="Fukuzawa H."/>
            <person name="Gonzalez-Ballester D."/>
            <person name="Gonzalez-Halphen D."/>
            <person name="Hallmann A."/>
            <person name="Hanikenne M."/>
            <person name="Hippler M."/>
            <person name="Inwood W."/>
            <person name="Jabbari K."/>
            <person name="Kalanon M."/>
            <person name="Kuras R."/>
            <person name="Lefebvre P.A."/>
            <person name="Lemaire S.D."/>
            <person name="Lobanov A.V."/>
            <person name="Lohr M."/>
            <person name="Manuell A."/>
            <person name="Meier I."/>
            <person name="Mets L."/>
            <person name="Mittag M."/>
            <person name="Mittelmeier T."/>
            <person name="Moroney J.V."/>
            <person name="Moseley J."/>
            <person name="Napoli C."/>
            <person name="Nedelcu A.M."/>
            <person name="Niyogi K."/>
            <person name="Novoselov S.V."/>
            <person name="Paulsen I.T."/>
            <person name="Pazour G."/>
            <person name="Purton S."/>
            <person name="Ral J.P."/>
            <person name="Riano-Pachon D.M."/>
            <person name="Riekhof W."/>
            <person name="Rymarquis L."/>
            <person name="Schroda M."/>
            <person name="Stern D."/>
            <person name="Umen J."/>
            <person name="Willows R."/>
            <person name="Wilson N."/>
            <person name="Zimmer S.L."/>
            <person name="Allmer J."/>
            <person name="Balk J."/>
            <person name="Bisova K."/>
            <person name="Chen C.J."/>
            <person name="Elias M."/>
            <person name="Gendler K."/>
            <person name="Hauser C."/>
            <person name="Lamb M.R."/>
            <person name="Ledford H."/>
            <person name="Long J.C."/>
            <person name="Minagawa J."/>
            <person name="Page M.D."/>
            <person name="Pan J."/>
            <person name="Pootakham W."/>
            <person name="Roje S."/>
            <person name="Rose A."/>
            <person name="Stahlberg E."/>
            <person name="Terauchi A.M."/>
            <person name="Yang P."/>
            <person name="Ball S."/>
            <person name="Bowler C."/>
            <person name="Dieckmann C.L."/>
            <person name="Gladyshev V.N."/>
            <person name="Green P."/>
            <person name="Jorgensen R."/>
            <person name="Mayfield S."/>
            <person name="Mueller-Roeber B."/>
            <person name="Rajamani S."/>
            <person name="Sayre R.T."/>
            <person name="Brokstein P."/>
            <person name="Dubchak I."/>
            <person name="Goodstein D."/>
            <person name="Hornick L."/>
            <person name="Huang Y.W."/>
            <person name="Jhaveri J."/>
            <person name="Luo Y."/>
            <person name="Martinez D."/>
            <person name="Ngau W.C."/>
            <person name="Otillar B."/>
            <person name="Poliakov A."/>
            <person name="Porter A."/>
            <person name="Szajkowski L."/>
            <person name="Werner G."/>
            <person name="Zhou K."/>
            <person name="Grigoriev I.V."/>
            <person name="Rokhsar D.S."/>
            <person name="Grossman A.R."/>
        </authorList>
    </citation>
    <scope>NUCLEOTIDE SEQUENCE [LARGE SCALE GENOMIC DNA]</scope>
    <source>
        <strain evidence="3">CC-503</strain>
    </source>
</reference>
<evidence type="ECO:0000256" key="1">
    <source>
        <dbReference type="SAM" id="MobiDB-lite"/>
    </source>
</evidence>